<accession>A0A426X7K7</accession>
<proteinExistence type="predicted"/>
<dbReference type="AlphaFoldDB" id="A0A426X7K7"/>
<organism evidence="1 2">
    <name type="scientific">Ensete ventricosum</name>
    <name type="common">Abyssinian banana</name>
    <name type="synonym">Musa ensete</name>
    <dbReference type="NCBI Taxonomy" id="4639"/>
    <lineage>
        <taxon>Eukaryota</taxon>
        <taxon>Viridiplantae</taxon>
        <taxon>Streptophyta</taxon>
        <taxon>Embryophyta</taxon>
        <taxon>Tracheophyta</taxon>
        <taxon>Spermatophyta</taxon>
        <taxon>Magnoliopsida</taxon>
        <taxon>Liliopsida</taxon>
        <taxon>Zingiberales</taxon>
        <taxon>Musaceae</taxon>
        <taxon>Ensete</taxon>
    </lineage>
</organism>
<comment type="caution">
    <text evidence="1">The sequence shown here is derived from an EMBL/GenBank/DDBJ whole genome shotgun (WGS) entry which is preliminary data.</text>
</comment>
<evidence type="ECO:0000313" key="2">
    <source>
        <dbReference type="Proteomes" id="UP000287651"/>
    </source>
</evidence>
<sequence>MPLAASLRVATPCGLASGGAYARRCQPCPQVVAVAGGYPLRVGCPCKGLWPWSATPTGGLAMTGRPYEEPGRG</sequence>
<gene>
    <name evidence="1" type="ORF">B296_00050591</name>
</gene>
<name>A0A426X7K7_ENSVE</name>
<reference evidence="1 2" key="1">
    <citation type="journal article" date="2014" name="Agronomy (Basel)">
        <title>A Draft Genome Sequence for Ensete ventricosum, the Drought-Tolerant Tree Against Hunger.</title>
        <authorList>
            <person name="Harrison J."/>
            <person name="Moore K.A."/>
            <person name="Paszkiewicz K."/>
            <person name="Jones T."/>
            <person name="Grant M."/>
            <person name="Ambacheew D."/>
            <person name="Muzemil S."/>
            <person name="Studholme D.J."/>
        </authorList>
    </citation>
    <scope>NUCLEOTIDE SEQUENCE [LARGE SCALE GENOMIC DNA]</scope>
</reference>
<protein>
    <submittedName>
        <fullName evidence="1">Uncharacterized protein</fullName>
    </submittedName>
</protein>
<evidence type="ECO:0000313" key="1">
    <source>
        <dbReference type="EMBL" id="RRT35461.1"/>
    </source>
</evidence>
<dbReference type="Proteomes" id="UP000287651">
    <property type="component" value="Unassembled WGS sequence"/>
</dbReference>
<dbReference type="EMBL" id="AMZH03025019">
    <property type="protein sequence ID" value="RRT35461.1"/>
    <property type="molecule type" value="Genomic_DNA"/>
</dbReference>